<evidence type="ECO:0000256" key="5">
    <source>
        <dbReference type="ARBA" id="ARBA00023134"/>
    </source>
</evidence>
<dbReference type="Gene3D" id="2.40.30.10">
    <property type="entry name" value="Translation factors"/>
    <property type="match status" value="2"/>
</dbReference>
<protein>
    <recommendedName>
        <fullName evidence="7">Tr-type G domain-containing protein</fullName>
    </recommendedName>
</protein>
<dbReference type="InterPro" id="IPR015760">
    <property type="entry name" value="TIF_IF2"/>
</dbReference>
<evidence type="ECO:0000256" key="1">
    <source>
        <dbReference type="ARBA" id="ARBA00007733"/>
    </source>
</evidence>
<feature type="compositionally biased region" description="Basic and acidic residues" evidence="6">
    <location>
        <begin position="142"/>
        <end position="169"/>
    </location>
</feature>
<evidence type="ECO:0000313" key="8">
    <source>
        <dbReference type="EMBL" id="SUZ47415.1"/>
    </source>
</evidence>
<dbReference type="Pfam" id="PF04760">
    <property type="entry name" value="IF2_N"/>
    <property type="match status" value="2"/>
</dbReference>
<dbReference type="CDD" id="cd01887">
    <property type="entry name" value="IF2_eIF5B"/>
    <property type="match status" value="1"/>
</dbReference>
<dbReference type="CDD" id="cd03702">
    <property type="entry name" value="IF2_mtIF2_II"/>
    <property type="match status" value="1"/>
</dbReference>
<dbReference type="GO" id="GO:0003924">
    <property type="term" value="F:GTPase activity"/>
    <property type="evidence" value="ECO:0007669"/>
    <property type="project" value="InterPro"/>
</dbReference>
<evidence type="ECO:0000256" key="4">
    <source>
        <dbReference type="ARBA" id="ARBA00022917"/>
    </source>
</evidence>
<dbReference type="Pfam" id="PF00009">
    <property type="entry name" value="GTP_EFTU"/>
    <property type="match status" value="1"/>
</dbReference>
<feature type="non-terminal residue" evidence="8">
    <location>
        <position position="1"/>
    </location>
</feature>
<dbReference type="FunFam" id="3.40.50.10050:FF:000001">
    <property type="entry name" value="Translation initiation factor IF-2"/>
    <property type="match status" value="1"/>
</dbReference>
<dbReference type="InterPro" id="IPR000178">
    <property type="entry name" value="TF_IF2_bacterial-like"/>
</dbReference>
<dbReference type="InterPro" id="IPR005225">
    <property type="entry name" value="Small_GTP-bd"/>
</dbReference>
<dbReference type="NCBIfam" id="TIGR00487">
    <property type="entry name" value="IF-2"/>
    <property type="match status" value="1"/>
</dbReference>
<dbReference type="AlphaFoldDB" id="A0A381MYT1"/>
<dbReference type="SUPFAM" id="SSF52540">
    <property type="entry name" value="P-loop containing nucleoside triphosphate hydrolases"/>
    <property type="match status" value="1"/>
</dbReference>
<dbReference type="SUPFAM" id="SSF50447">
    <property type="entry name" value="Translation proteins"/>
    <property type="match status" value="2"/>
</dbReference>
<dbReference type="InterPro" id="IPR009000">
    <property type="entry name" value="Transl_B-barrel_sf"/>
</dbReference>
<dbReference type="FunFam" id="2.40.30.10:FF:000007">
    <property type="entry name" value="Translation initiation factor IF-2"/>
    <property type="match status" value="1"/>
</dbReference>
<evidence type="ECO:0000256" key="2">
    <source>
        <dbReference type="ARBA" id="ARBA00022540"/>
    </source>
</evidence>
<dbReference type="InterPro" id="IPR006847">
    <property type="entry name" value="IF2_N"/>
</dbReference>
<dbReference type="GO" id="GO:0005525">
    <property type="term" value="F:GTP binding"/>
    <property type="evidence" value="ECO:0007669"/>
    <property type="project" value="UniProtKB-KW"/>
</dbReference>
<feature type="region of interest" description="Disordered" evidence="6">
    <location>
        <begin position="76"/>
        <end position="188"/>
    </location>
</feature>
<sequence>LAKIRVNKLALELGLQNDQVIEALQENKVIVKNYMSSVDEEAAKQIRDLFAPKIPAKASPKTAKVKTKIKLKTPSKVKITTAKTKAKSDKTKKNEAKKEKPAKIKQVEKTTTAKKTKAKAKKEESKNTTEAKTGKKLGLKIVKQEEKSPKLEKPKVPAKEKPKATEPKIKKPAVIEKPSPEPKPEPVEEEQAFELVKISENIPIRDLAETLKTTPNEIIKELMVFGVLANINQTLNFDLASKVADKLGFEVELLTEKSELDFIEEEEDNPKDHIVRAPIVTIMGHVDHGKTSLLDAIRNTEVTKVEAGGITQHIGAYQAHIRGSAITFLDTPGHEAFTAMRARGAQVTDIVVLVVAADDGIKPQTKEAIHHAEAAGVPILVAINKIDKPDSKPDEVKKQLADQGLLPEDWGGQTIYIEVSALKGTGIDNLLENLILQAEIMELKANPKLRAKGVIIESKLDKGRGPVATLIVESGTLQVGEPFIVGCHFGKVRALIGDSGKKIKIAAPSTPVEIVGLPDVPQPGDHFMVVQDERRARQLSNMRLQQKREAQLAKSTRITMDDLHQQIVEGQIKELDLIVKADVQGSIHAVREAFSKLGGDEVRIKCIHDAVGGITESDVLLATASNAIIIGFNVRPTDQASKLALREQVDIRMYSIIYDAINDMKAAMEGMLAPKFKEKIVGRVEVREVFTIPKVGTIAGSHVLSGKAERNLEARLIRDSVVIYQGKIASIRRFKDDV</sequence>
<organism evidence="8">
    <name type="scientific">marine metagenome</name>
    <dbReference type="NCBI Taxonomy" id="408172"/>
    <lineage>
        <taxon>unclassified sequences</taxon>
        <taxon>metagenomes</taxon>
        <taxon>ecological metagenomes</taxon>
    </lineage>
</organism>
<dbReference type="HAMAP" id="MF_00100_B">
    <property type="entry name" value="IF_2_B"/>
    <property type="match status" value="1"/>
</dbReference>
<feature type="domain" description="Tr-type G" evidence="7">
    <location>
        <begin position="275"/>
        <end position="444"/>
    </location>
</feature>
<accession>A0A381MYT1</accession>
<feature type="non-terminal residue" evidence="8">
    <location>
        <position position="738"/>
    </location>
</feature>
<dbReference type="PANTHER" id="PTHR43381:SF5">
    <property type="entry name" value="TR-TYPE G DOMAIN-CONTAINING PROTEIN"/>
    <property type="match status" value="1"/>
</dbReference>
<dbReference type="InterPro" id="IPR044145">
    <property type="entry name" value="IF2_II"/>
</dbReference>
<dbReference type="Gene3D" id="3.40.50.300">
    <property type="entry name" value="P-loop containing nucleotide triphosphate hydrolases"/>
    <property type="match status" value="1"/>
</dbReference>
<dbReference type="Gene3D" id="3.40.50.10050">
    <property type="entry name" value="Translation initiation factor IF- 2, domain 3"/>
    <property type="match status" value="1"/>
</dbReference>
<keyword evidence="2" id="KW-0396">Initiation factor</keyword>
<dbReference type="InterPro" id="IPR036925">
    <property type="entry name" value="TIF_IF2_dom3_sf"/>
</dbReference>
<dbReference type="InterPro" id="IPR027417">
    <property type="entry name" value="P-loop_NTPase"/>
</dbReference>
<dbReference type="NCBIfam" id="TIGR00231">
    <property type="entry name" value="small_GTP"/>
    <property type="match status" value="1"/>
</dbReference>
<comment type="similarity">
    <text evidence="1">Belongs to the TRAFAC class translation factor GTPase superfamily. Classic translation factor GTPase family. IF-2 subfamily.</text>
</comment>
<dbReference type="FunFam" id="3.40.50.300:FF:000019">
    <property type="entry name" value="Translation initiation factor IF-2"/>
    <property type="match status" value="1"/>
</dbReference>
<keyword evidence="4" id="KW-0648">Protein biosynthesis</keyword>
<evidence type="ECO:0000256" key="3">
    <source>
        <dbReference type="ARBA" id="ARBA00022741"/>
    </source>
</evidence>
<dbReference type="GO" id="GO:0005829">
    <property type="term" value="C:cytosol"/>
    <property type="evidence" value="ECO:0007669"/>
    <property type="project" value="TreeGrafter"/>
</dbReference>
<dbReference type="PROSITE" id="PS51722">
    <property type="entry name" value="G_TR_2"/>
    <property type="match status" value="1"/>
</dbReference>
<dbReference type="PANTHER" id="PTHR43381">
    <property type="entry name" value="TRANSLATION INITIATION FACTOR IF-2-RELATED"/>
    <property type="match status" value="1"/>
</dbReference>
<dbReference type="InterPro" id="IPR023115">
    <property type="entry name" value="TIF_IF2_dom3"/>
</dbReference>
<dbReference type="Pfam" id="PF11987">
    <property type="entry name" value="IF-2"/>
    <property type="match status" value="1"/>
</dbReference>
<proteinExistence type="inferred from homology"/>
<evidence type="ECO:0000259" key="7">
    <source>
        <dbReference type="PROSITE" id="PS51722"/>
    </source>
</evidence>
<name>A0A381MYT1_9ZZZZ</name>
<keyword evidence="3" id="KW-0547">Nucleotide-binding</keyword>
<feature type="compositionally biased region" description="Basic and acidic residues" evidence="6">
    <location>
        <begin position="121"/>
        <end position="133"/>
    </location>
</feature>
<dbReference type="Gene3D" id="1.10.10.2480">
    <property type="match status" value="1"/>
</dbReference>
<dbReference type="InterPro" id="IPR053905">
    <property type="entry name" value="EF-G-like_DII"/>
</dbReference>
<evidence type="ECO:0000256" key="6">
    <source>
        <dbReference type="SAM" id="MobiDB-lite"/>
    </source>
</evidence>
<reference evidence="8" key="1">
    <citation type="submission" date="2018-05" db="EMBL/GenBank/DDBJ databases">
        <authorList>
            <person name="Lanie J.A."/>
            <person name="Ng W.-L."/>
            <person name="Kazmierczak K.M."/>
            <person name="Andrzejewski T.M."/>
            <person name="Davidsen T.M."/>
            <person name="Wayne K.J."/>
            <person name="Tettelin H."/>
            <person name="Glass J.I."/>
            <person name="Rusch D."/>
            <person name="Podicherti R."/>
            <person name="Tsui H.-C.T."/>
            <person name="Winkler M.E."/>
        </authorList>
    </citation>
    <scope>NUCLEOTIDE SEQUENCE</scope>
</reference>
<dbReference type="EMBL" id="UINC01000015">
    <property type="protein sequence ID" value="SUZ47415.1"/>
    <property type="molecule type" value="Genomic_DNA"/>
</dbReference>
<gene>
    <name evidence="8" type="ORF">METZ01_LOCUS269</name>
</gene>
<feature type="compositionally biased region" description="Basic and acidic residues" evidence="6">
    <location>
        <begin position="86"/>
        <end position="108"/>
    </location>
</feature>
<dbReference type="GO" id="GO:0003743">
    <property type="term" value="F:translation initiation factor activity"/>
    <property type="evidence" value="ECO:0007669"/>
    <property type="project" value="UniProtKB-KW"/>
</dbReference>
<dbReference type="SUPFAM" id="SSF52156">
    <property type="entry name" value="Initiation factor IF2/eIF5b, domain 3"/>
    <property type="match status" value="1"/>
</dbReference>
<keyword evidence="5" id="KW-0342">GTP-binding</keyword>
<dbReference type="CDD" id="cd03692">
    <property type="entry name" value="mtIF2_IVc"/>
    <property type="match status" value="1"/>
</dbReference>
<dbReference type="InterPro" id="IPR000795">
    <property type="entry name" value="T_Tr_GTP-bd_dom"/>
</dbReference>
<dbReference type="Pfam" id="PF22042">
    <property type="entry name" value="EF-G_D2"/>
    <property type="match status" value="1"/>
</dbReference>